<dbReference type="Gene3D" id="2.20.110.10">
    <property type="entry name" value="Histone H3 K4-specific methyltransferase SET7/9 N-terminal domain"/>
    <property type="match status" value="1"/>
</dbReference>
<evidence type="ECO:0008006" key="3">
    <source>
        <dbReference type="Google" id="ProtNLM"/>
    </source>
</evidence>
<keyword evidence="2" id="KW-1185">Reference proteome</keyword>
<accession>A0A4R4DGP3</accession>
<comment type="caution">
    <text evidence="1">The sequence shown here is derived from an EMBL/GenBank/DDBJ whole genome shotgun (WGS) entry which is preliminary data.</text>
</comment>
<proteinExistence type="predicted"/>
<dbReference type="OrthoDB" id="7260474at2"/>
<name>A0A4R4DGP3_9PROT</name>
<sequence length="194" mass="20802">MTPAARHLLPLLALLLAAFGPPPEDQRAIPGERNGFITDGKGGCWIWVGGVPAGAEGLAGSWSGACPEGPAEGEGRAVTTWRDKGAERQMVYEGRLRRGKAEGPGRLSHYDDGRLVVQEEGEYRDDYFTGGRFTLPATGLVYEGGWYRDGPHGQGRLSVEGKVFEGKWELGCLNAGAAWIAFTRPPKSCADEAT</sequence>
<reference evidence="1 2" key="1">
    <citation type="submission" date="2019-03" db="EMBL/GenBank/DDBJ databases">
        <title>Paracraurococcus aquatilis NE82 genome sequence.</title>
        <authorList>
            <person name="Zhao Y."/>
            <person name="Du Z."/>
        </authorList>
    </citation>
    <scope>NUCLEOTIDE SEQUENCE [LARGE SCALE GENOMIC DNA]</scope>
    <source>
        <strain evidence="1 2">NE82</strain>
    </source>
</reference>
<dbReference type="Proteomes" id="UP000295023">
    <property type="component" value="Unassembled WGS sequence"/>
</dbReference>
<evidence type="ECO:0000313" key="2">
    <source>
        <dbReference type="Proteomes" id="UP000295023"/>
    </source>
</evidence>
<gene>
    <name evidence="1" type="ORF">EXY23_16540</name>
</gene>
<dbReference type="SUPFAM" id="SSF82185">
    <property type="entry name" value="Histone H3 K4-specific methyltransferase SET7/9 N-terminal domain"/>
    <property type="match status" value="1"/>
</dbReference>
<dbReference type="RefSeq" id="WP_132291691.1">
    <property type="nucleotide sequence ID" value="NZ_SKBM01000016.1"/>
</dbReference>
<protein>
    <recommendedName>
        <fullName evidence="3">MORN repeat-containing protein</fullName>
    </recommendedName>
</protein>
<evidence type="ECO:0000313" key="1">
    <source>
        <dbReference type="EMBL" id="TCZ58550.1"/>
    </source>
</evidence>
<dbReference type="EMBL" id="SKBM01000016">
    <property type="protein sequence ID" value="TCZ58550.1"/>
    <property type="molecule type" value="Genomic_DNA"/>
</dbReference>
<organism evidence="1 2">
    <name type="scientific">Roseicella aquatilis</name>
    <dbReference type="NCBI Taxonomy" id="2527868"/>
    <lineage>
        <taxon>Bacteria</taxon>
        <taxon>Pseudomonadati</taxon>
        <taxon>Pseudomonadota</taxon>
        <taxon>Alphaproteobacteria</taxon>
        <taxon>Acetobacterales</taxon>
        <taxon>Roseomonadaceae</taxon>
        <taxon>Roseicella</taxon>
    </lineage>
</organism>
<dbReference type="AlphaFoldDB" id="A0A4R4DGP3"/>